<protein>
    <recommendedName>
        <fullName evidence="14">SWIM-type domain-containing protein</fullName>
    </recommendedName>
</protein>
<dbReference type="EMBL" id="WHWC01000006">
    <property type="protein sequence ID" value="KAG8380862.1"/>
    <property type="molecule type" value="Genomic_DNA"/>
</dbReference>
<feature type="compositionally biased region" description="Acidic residues" evidence="8">
    <location>
        <begin position="533"/>
        <end position="576"/>
    </location>
</feature>
<feature type="domain" description="CCHC-type" evidence="10">
    <location>
        <begin position="1205"/>
        <end position="1221"/>
    </location>
</feature>
<feature type="compositionally biased region" description="Polar residues" evidence="8">
    <location>
        <begin position="1347"/>
        <end position="1376"/>
    </location>
</feature>
<evidence type="ECO:0000256" key="4">
    <source>
        <dbReference type="ARBA" id="ARBA00022833"/>
    </source>
</evidence>
<dbReference type="InterPro" id="IPR036875">
    <property type="entry name" value="Znf_CCHC_sf"/>
</dbReference>
<dbReference type="Proteomes" id="UP000826271">
    <property type="component" value="Unassembled WGS sequence"/>
</dbReference>
<dbReference type="SMART" id="SM00575">
    <property type="entry name" value="ZnF_PMZ"/>
    <property type="match status" value="1"/>
</dbReference>
<name>A0AAV6XJU4_9LAMI</name>
<evidence type="ECO:0000256" key="9">
    <source>
        <dbReference type="SAM" id="SignalP"/>
    </source>
</evidence>
<dbReference type="Pfam" id="PF03108">
    <property type="entry name" value="DBD_Tnp_Mut"/>
    <property type="match status" value="1"/>
</dbReference>
<evidence type="ECO:0000256" key="8">
    <source>
        <dbReference type="SAM" id="MobiDB-lite"/>
    </source>
</evidence>
<keyword evidence="13" id="KW-1185">Reference proteome</keyword>
<gene>
    <name evidence="12" type="ORF">BUALT_Bualt06G0060600</name>
</gene>
<evidence type="ECO:0000256" key="2">
    <source>
        <dbReference type="ARBA" id="ARBA00022723"/>
    </source>
</evidence>
<dbReference type="InterPro" id="IPR056948">
    <property type="entry name" value="PNGaseA_N"/>
</dbReference>
<feature type="compositionally biased region" description="Acidic residues" evidence="8">
    <location>
        <begin position="587"/>
        <end position="598"/>
    </location>
</feature>
<dbReference type="InterPro" id="IPR021102">
    <property type="entry name" value="PNGase_A"/>
</dbReference>
<evidence type="ECO:0000313" key="13">
    <source>
        <dbReference type="Proteomes" id="UP000826271"/>
    </source>
</evidence>
<dbReference type="PROSITE" id="PS50158">
    <property type="entry name" value="ZF_CCHC"/>
    <property type="match status" value="1"/>
</dbReference>
<sequence length="1648" mass="185176">MHPPLLLLSLTLLLPLAASSPPDHPSHFSKHRLHLRNSTATAQEYIEVTRPLPLDSLTPSCTLSVLSHTFANTTNLPPITANYSPPSNCTWSSAVLHLSGASNGSQYDRIAAIWLAGAEILRTSTPEPTDNGIFWNVRKDITKYSSILRQSNITLAVMLENIVNNVYTGVYRLNFTVLYYDVVSNGTGNQRNQKFDIPISASGDEGFWFKIERETDAVFQGVQIPLNTYRAVIEVYVSFHRNDEFWYSNPPDAYIEMNKLPTKRGHGSYREVIVKLDDNTVGSVIPFPVIFTGGINPVFWEPVVSIGAFDLPSYEIELTPFLGMLLDGKTHYLGLGVADAISFWLVDANLHLWLDDAADKVQAQAVKYSSPHCSLERESKFEMLDGKFEIEGKRKSEFIGWVNSSAGNFTTYVSHKLKFENTIEFSNNGTEKELKQKVKVTDKVRVESNTGKLGFDYLDKLCEVLGYMGHKRYYNLQPHGFVLIQESHHVLQLCLLHEQDREVPIYLMASLDVLGSQVGTSKGGIEEPGSGCEDNDEESSENEDFTDSDYDIDNDVEDIDNDVENIDNNNNEEDANSDTNVGNNELDSSDGEGEEDGGLDGVEIGSDSSDFDSGKDSDAENGENFPVFSTQDTYDPTFVLGMYFSSKSEFRKAFRSHAIRTRRNLKIIKNDLRRIYGKCAEAGCQWKIHVLAVGGESSFQVRDYNPKHSCGGMFHVKNCNSTWLGNKYEKSFRTDPKRNVKGWRQDVIEDINVHVSKNQAYRAKWRALKNIEGDPKDQYGRLWDYAEELRTSNPGSTVILTLAPDDGSGTPKFGKFYVCFKGVKDGFLSGCRKLIGVDGCHLKGPHGGILLAAVGIDPNNNSYPICYAVVNRETKESWEWFLTLLKFDLKIENDSEWTFLSDKQKGLIPAFEIVFPGSDNRFCVRHLFGNMKTAGFRGKAYKRAVWKAARASTISEFECRMQEMTKLDKNVVEWLHDKPPVNWSKSHFNTFSKCDLLLNNLCESFNSNILDAREKMILSMLEWIRAWLMGRLQENRDRCAKRWKGKICPKIKFLLMRNDEKTRDCIPLKATDYHYEIACPDGNCKVDLEKHTCSCRKWELSGIPCKHAICAINCQRLDPQDFVHPCYSVETYARVYMHCIYPVNGQEKWRKTGQVPLIPPNLGRGVGRPPSARRLEIGEDANKQKKKTRGRKKQTRMKRQQKSLKCSYCGETGHNKKGCQKRKDDIEANLEANFEQEIQNAYVEAGDWGQEATSNGPNEAGRGQEPDWEQISMEVSNIESSIQGIDSQCSVQFSTSSATPGLKDKGKGKQTEVEPVSKKVGLKDKGKGKQTEAVPRKAGLSIRIQKNAPSTMTETRATFSILRSNSKQDSSSTASQRPVKANLPPKKMTRAPLKAQSRPPLKPPSRPPIQAPSRPPVQPPPRPPVQSPPSAPFRPPSRPLMQPPSRPLMQPPLSVSSSMPPPPRQIHGVKMRESTFAPEHPRVCVSLTTRKRKPILPPCKVIQKDGKKFVTMKNLTAAMNAKREEDLAKQGNNNELERKYPLKISTSTLPGSVKDTYLMITKLENSIEEETSIEEKTSNEKFKSSLENSQKSEGWVFVMDHDVLSGAATSVQSYGVEYSFGCYNRRVSSANGYITNDRADFLCARASS</sequence>
<dbReference type="InterPro" id="IPR004332">
    <property type="entry name" value="Transposase_MuDR"/>
</dbReference>
<feature type="region of interest" description="Disordered" evidence="8">
    <location>
        <begin position="1292"/>
        <end position="1464"/>
    </location>
</feature>
<feature type="chain" id="PRO_5043608218" description="SWIM-type domain-containing protein" evidence="9">
    <location>
        <begin position="20"/>
        <end position="1648"/>
    </location>
</feature>
<dbReference type="GO" id="GO:0004803">
    <property type="term" value="F:transposase activity"/>
    <property type="evidence" value="ECO:0007669"/>
    <property type="project" value="InterPro"/>
</dbReference>
<keyword evidence="4" id="KW-0862">Zinc</keyword>
<dbReference type="InterPro" id="IPR018289">
    <property type="entry name" value="MULE_transposase_dom"/>
</dbReference>
<feature type="region of interest" description="Disordered" evidence="8">
    <location>
        <begin position="519"/>
        <end position="628"/>
    </location>
</feature>
<organism evidence="12 13">
    <name type="scientific">Buddleja alternifolia</name>
    <dbReference type="NCBI Taxonomy" id="168488"/>
    <lineage>
        <taxon>Eukaryota</taxon>
        <taxon>Viridiplantae</taxon>
        <taxon>Streptophyta</taxon>
        <taxon>Embryophyta</taxon>
        <taxon>Tracheophyta</taxon>
        <taxon>Spermatophyta</taxon>
        <taxon>Magnoliopsida</taxon>
        <taxon>eudicotyledons</taxon>
        <taxon>Gunneridae</taxon>
        <taxon>Pentapetalae</taxon>
        <taxon>asterids</taxon>
        <taxon>lamiids</taxon>
        <taxon>Lamiales</taxon>
        <taxon>Scrophulariaceae</taxon>
        <taxon>Buddlejeae</taxon>
        <taxon>Buddleja</taxon>
    </lineage>
</organism>
<keyword evidence="6" id="KW-0233">DNA recombination</keyword>
<evidence type="ECO:0000256" key="7">
    <source>
        <dbReference type="PROSITE-ProRule" id="PRU00047"/>
    </source>
</evidence>
<evidence type="ECO:0000256" key="6">
    <source>
        <dbReference type="ARBA" id="ARBA00023172"/>
    </source>
</evidence>
<dbReference type="GO" id="GO:0003677">
    <property type="term" value="F:DNA binding"/>
    <property type="evidence" value="ECO:0007669"/>
    <property type="project" value="UniProtKB-KW"/>
</dbReference>
<evidence type="ECO:0000256" key="1">
    <source>
        <dbReference type="ARBA" id="ARBA00022578"/>
    </source>
</evidence>
<keyword evidence="2" id="KW-0479">Metal-binding</keyword>
<dbReference type="GO" id="GO:0008270">
    <property type="term" value="F:zinc ion binding"/>
    <property type="evidence" value="ECO:0007669"/>
    <property type="project" value="UniProtKB-KW"/>
</dbReference>
<feature type="compositionally biased region" description="Basic residues" evidence="8">
    <location>
        <begin position="1184"/>
        <end position="1201"/>
    </location>
</feature>
<feature type="region of interest" description="Disordered" evidence="8">
    <location>
        <begin position="1154"/>
        <end position="1201"/>
    </location>
</feature>
<comment type="caution">
    <text evidence="12">The sequence shown here is derived from an EMBL/GenBank/DDBJ whole genome shotgun (WGS) entry which is preliminary data.</text>
</comment>
<evidence type="ECO:0000259" key="10">
    <source>
        <dbReference type="PROSITE" id="PS50158"/>
    </source>
</evidence>
<dbReference type="PANTHER" id="PTHR31104">
    <property type="entry name" value="PEPTIDE-N4-(N-ACETYL-BETA-GLUCOSAMINYL)ASPARAGINE AMIDASE A PROTEIN"/>
    <property type="match status" value="1"/>
</dbReference>
<keyword evidence="5" id="KW-0238">DNA-binding</keyword>
<dbReference type="InterPro" id="IPR001878">
    <property type="entry name" value="Znf_CCHC"/>
</dbReference>
<dbReference type="PROSITE" id="PS50966">
    <property type="entry name" value="ZF_SWIM"/>
    <property type="match status" value="1"/>
</dbReference>
<keyword evidence="3 7" id="KW-0863">Zinc-finger</keyword>
<evidence type="ECO:0000259" key="11">
    <source>
        <dbReference type="PROSITE" id="PS50966"/>
    </source>
</evidence>
<feature type="compositionally biased region" description="Pro residues" evidence="8">
    <location>
        <begin position="1400"/>
        <end position="1450"/>
    </location>
</feature>
<dbReference type="Pfam" id="PF04434">
    <property type="entry name" value="SWIM"/>
    <property type="match status" value="1"/>
</dbReference>
<dbReference type="GO" id="GO:0006313">
    <property type="term" value="P:DNA transposition"/>
    <property type="evidence" value="ECO:0007669"/>
    <property type="project" value="InterPro"/>
</dbReference>
<evidence type="ECO:0008006" key="14">
    <source>
        <dbReference type="Google" id="ProtNLM"/>
    </source>
</evidence>
<keyword evidence="1" id="KW-0815">Transposition</keyword>
<evidence type="ECO:0000256" key="3">
    <source>
        <dbReference type="ARBA" id="ARBA00022771"/>
    </source>
</evidence>
<feature type="compositionally biased region" description="Basic and acidic residues" evidence="8">
    <location>
        <begin position="1302"/>
        <end position="1330"/>
    </location>
</feature>
<dbReference type="SUPFAM" id="SSF57756">
    <property type="entry name" value="Retrovirus zinc finger-like domains"/>
    <property type="match status" value="1"/>
</dbReference>
<feature type="compositionally biased region" description="Basic and acidic residues" evidence="8">
    <location>
        <begin position="1173"/>
        <end position="1183"/>
    </location>
</feature>
<proteinExistence type="predicted"/>
<keyword evidence="9" id="KW-0732">Signal</keyword>
<dbReference type="Pfam" id="PF12222">
    <property type="entry name" value="PNGaseA"/>
    <property type="match status" value="1"/>
</dbReference>
<accession>A0AAV6XJU4</accession>
<reference evidence="12" key="1">
    <citation type="submission" date="2019-10" db="EMBL/GenBank/DDBJ databases">
        <authorList>
            <person name="Zhang R."/>
            <person name="Pan Y."/>
            <person name="Wang J."/>
            <person name="Ma R."/>
            <person name="Yu S."/>
        </authorList>
    </citation>
    <scope>NUCLEOTIDE SEQUENCE</scope>
    <source>
        <strain evidence="12">LA-IB0</strain>
        <tissue evidence="12">Leaf</tissue>
    </source>
</reference>
<dbReference type="PROSITE" id="PS01007">
    <property type="entry name" value="TRANSPOSASE_MUTATOR"/>
    <property type="match status" value="1"/>
</dbReference>
<dbReference type="InterPro" id="IPR007527">
    <property type="entry name" value="Znf_SWIM"/>
</dbReference>
<evidence type="ECO:0000313" key="12">
    <source>
        <dbReference type="EMBL" id="KAG8380862.1"/>
    </source>
</evidence>
<feature type="domain" description="SWIM-type" evidence="11">
    <location>
        <begin position="1084"/>
        <end position="1116"/>
    </location>
</feature>
<dbReference type="Pfam" id="PF10551">
    <property type="entry name" value="MULE"/>
    <property type="match status" value="1"/>
</dbReference>
<evidence type="ECO:0000256" key="5">
    <source>
        <dbReference type="ARBA" id="ARBA00023125"/>
    </source>
</evidence>
<dbReference type="InterPro" id="IPR001207">
    <property type="entry name" value="Transposase_mutator"/>
</dbReference>
<dbReference type="InterPro" id="IPR006564">
    <property type="entry name" value="Znf_PMZ"/>
</dbReference>
<feature type="signal peptide" evidence="9">
    <location>
        <begin position="1"/>
        <end position="19"/>
    </location>
</feature>